<feature type="region of interest" description="Disordered" evidence="2">
    <location>
        <begin position="1"/>
        <end position="50"/>
    </location>
</feature>
<dbReference type="InterPro" id="IPR050891">
    <property type="entry name" value="TatD-type_Hydrolase"/>
</dbReference>
<proteinExistence type="predicted"/>
<feature type="compositionally biased region" description="Basic residues" evidence="2">
    <location>
        <begin position="632"/>
        <end position="641"/>
    </location>
</feature>
<gene>
    <name evidence="3" type="ORF">TVY486_0301950</name>
</gene>
<evidence type="ECO:0000256" key="1">
    <source>
        <dbReference type="ARBA" id="ARBA00022722"/>
    </source>
</evidence>
<dbReference type="EMBL" id="HE573019">
    <property type="protein sequence ID" value="CCC47008.1"/>
    <property type="molecule type" value="Genomic_DNA"/>
</dbReference>
<reference evidence="3" key="1">
    <citation type="journal article" date="2012" name="Proc. Natl. Acad. Sci. U.S.A.">
        <title>Antigenic diversity is generated by distinct evolutionary mechanisms in African trypanosome species.</title>
        <authorList>
            <person name="Jackson A.P."/>
            <person name="Berry A."/>
            <person name="Aslett M."/>
            <person name="Allison H.C."/>
            <person name="Burton P."/>
            <person name="Vavrova-Anderson J."/>
            <person name="Brown R."/>
            <person name="Browne H."/>
            <person name="Corton N."/>
            <person name="Hauser H."/>
            <person name="Gamble J."/>
            <person name="Gilderthorp R."/>
            <person name="Marcello L."/>
            <person name="McQuillan J."/>
            <person name="Otto T.D."/>
            <person name="Quail M.A."/>
            <person name="Sanders M.J."/>
            <person name="van Tonder A."/>
            <person name="Ginger M.L."/>
            <person name="Field M.C."/>
            <person name="Barry J.D."/>
            <person name="Hertz-Fowler C."/>
            <person name="Berriman M."/>
        </authorList>
    </citation>
    <scope>NUCLEOTIDE SEQUENCE</scope>
    <source>
        <strain evidence="3">Y486</strain>
    </source>
</reference>
<accession>G0TST0</accession>
<dbReference type="Pfam" id="PF01026">
    <property type="entry name" value="TatD_DNase"/>
    <property type="match status" value="1"/>
</dbReference>
<keyword evidence="1" id="KW-0378">Hydrolase</keyword>
<sequence length="727" mass="78225">MGFVDRGGGREAKGASLRRSKKNPGAPAARQASSAKVNQQQQPAVRMTPVPPPIGGTFNNIDASVCILSRKLGGDHQELMLRAAQESEVAAALTWCGIFEQQEMLIDACRHHNATVPSANSDTAGRLYCTVGVHVNSVDRTHKQQHEKWLESVCEMARNSEVLAVLSGLNLTRDSSTHFSQERLLRGLWKVAGALRMPIVLHICYELRDSGAKATQDEDCSDDAAYTGGSCGCVGNQTVDRAAELLSELIFGSQEEGEKGGGGQTAPECAPTAVVLHNGLGVIACSPAMRALAKKCVPVCTPTSGPPPLYVLATAEGLTGSDSPTYRSAFADALCESVSLSQLLVGTGAPWNTPQNIPDEYVRSMPNEPANYRYVVAAIREVLKNGHCERVPGEKELCTIVRDNFLRVFFNAEPDHVEHEQLRCEDDHETTTAVESKLVKKAPPLEQRAHFDPSVVSSTDTLRKCSNSTRSYLCLKCRRTLFHERSLLTHSPDDAQAHFTSRQQTSNKKKGTKGKQSVLGSCDSVYFLTITVGGDGEWLVEESGVVVHRGNASVSCSGCGAKLGTASENCSCACGCTVHGLTARLVASRVEPPVDKARGTNLEELLLQAAREREGLATAVDDQTEAEGGTKQRTRGPKKNVKANNRSNFTHFRNKNFAPKQLAQQGVDGSEIGGAVDHDSVEGHSTDSEQSSYVVHNGRRRCRRRNGGRSRAQAVCDASSESGSCST</sequence>
<evidence type="ECO:0000256" key="2">
    <source>
        <dbReference type="SAM" id="MobiDB-lite"/>
    </source>
</evidence>
<feature type="compositionally biased region" description="Polar residues" evidence="2">
    <location>
        <begin position="31"/>
        <end position="43"/>
    </location>
</feature>
<keyword evidence="1" id="KW-0540">Nuclease</keyword>
<feature type="compositionally biased region" description="Basic and acidic residues" evidence="2">
    <location>
        <begin position="676"/>
        <end position="687"/>
    </location>
</feature>
<dbReference type="AlphaFoldDB" id="G0TST0"/>
<feature type="compositionally biased region" description="Polar residues" evidence="2">
    <location>
        <begin position="642"/>
        <end position="651"/>
    </location>
</feature>
<feature type="compositionally biased region" description="Basic residues" evidence="2">
    <location>
        <begin position="697"/>
        <end position="708"/>
    </location>
</feature>
<evidence type="ECO:0008006" key="4">
    <source>
        <dbReference type="Google" id="ProtNLM"/>
    </source>
</evidence>
<dbReference type="SUPFAM" id="SSF51556">
    <property type="entry name" value="Metallo-dependent hydrolases"/>
    <property type="match status" value="1"/>
</dbReference>
<name>G0TST0_TRYVY</name>
<feature type="region of interest" description="Disordered" evidence="2">
    <location>
        <begin position="618"/>
        <end position="727"/>
    </location>
</feature>
<dbReference type="PANTHER" id="PTHR10060:SF47">
    <property type="entry name" value="TATD RELATED DNASE"/>
    <property type="match status" value="1"/>
</dbReference>
<dbReference type="PANTHER" id="PTHR10060">
    <property type="entry name" value="TATD FAMILY DEOXYRIBONUCLEASE"/>
    <property type="match status" value="1"/>
</dbReference>
<dbReference type="Gene3D" id="3.20.20.140">
    <property type="entry name" value="Metal-dependent hydrolases"/>
    <property type="match status" value="2"/>
</dbReference>
<dbReference type="InterPro" id="IPR001130">
    <property type="entry name" value="TatD-like"/>
</dbReference>
<evidence type="ECO:0000313" key="3">
    <source>
        <dbReference type="EMBL" id="CCC47008.1"/>
    </source>
</evidence>
<dbReference type="GO" id="GO:0005829">
    <property type="term" value="C:cytosol"/>
    <property type="evidence" value="ECO:0007669"/>
    <property type="project" value="TreeGrafter"/>
</dbReference>
<dbReference type="VEuPathDB" id="TriTrypDB:TvY486_0301950"/>
<protein>
    <recommendedName>
        <fullName evidence="4">TatD related DNase</fullName>
    </recommendedName>
</protein>
<dbReference type="InterPro" id="IPR032466">
    <property type="entry name" value="Metal_Hydrolase"/>
</dbReference>
<feature type="region of interest" description="Disordered" evidence="2">
    <location>
        <begin position="493"/>
        <end position="517"/>
    </location>
</feature>
<organism evidence="3">
    <name type="scientific">Trypanosoma vivax (strain Y486)</name>
    <dbReference type="NCBI Taxonomy" id="1055687"/>
    <lineage>
        <taxon>Eukaryota</taxon>
        <taxon>Discoba</taxon>
        <taxon>Euglenozoa</taxon>
        <taxon>Kinetoplastea</taxon>
        <taxon>Metakinetoplastina</taxon>
        <taxon>Trypanosomatida</taxon>
        <taxon>Trypanosomatidae</taxon>
        <taxon>Trypanosoma</taxon>
        <taxon>Duttonella</taxon>
    </lineage>
</organism>
<dbReference type="GO" id="GO:0008296">
    <property type="term" value="F:3'-5'-DNA exonuclease activity"/>
    <property type="evidence" value="ECO:0007669"/>
    <property type="project" value="TreeGrafter"/>
</dbReference>